<dbReference type="PANTHER" id="PTHR10030:SF37">
    <property type="entry name" value="ALPHA-L-FUCOSIDASE-RELATED"/>
    <property type="match status" value="1"/>
</dbReference>
<keyword evidence="6" id="KW-0326">Glycosidase</keyword>
<dbReference type="RefSeq" id="WP_122373296.1">
    <property type="nucleotide sequence ID" value="NZ_BMPB01000008.1"/>
</dbReference>
<accession>A0ABR6KSJ1</accession>
<name>A0ABR6KSJ1_9BACT</name>
<evidence type="ECO:0000256" key="5">
    <source>
        <dbReference type="ARBA" id="ARBA00022801"/>
    </source>
</evidence>
<evidence type="ECO:0000313" key="8">
    <source>
        <dbReference type="EMBL" id="MBB4623774.1"/>
    </source>
</evidence>
<sequence length="580" mass="66165">MKYLYNSFIIINLLIILTSCLKEDSIDKPEPPEPTSKMDWWDEAKFGMFIHFGVYSVPAGEFAGTDLDGVVYPTDSPKLSGGVGAEWIMYTAKIPRETYKLYAKDFTCHNFNANQIADLAKSCGMNYLVITLKHHDGFVMYPTKLTDWNISNSGAKGLDVIKEMQEACLNRGLKFGVYFSQNIDWMTNESYGYVPEIKGRYKEHKQYDDYTENLIREFVTRYPSVDLIWWDGYLENTNTNSANRFLQAAESIRPDIIFNDRLYSKHEGDYITPEMSLNLSIQKFKRFELCTSINEKSWGYSKSKNQNSYMTKEEIIIDLLRCIQYGGNFLLNIGPKNDGSIPVQQSEPLEKAGYIIQKIGGIQGAKSLNQIYGQHNCFCRYTVKSSNTKLYITKMPNVNNSEIKVTGIKNSIISMETNHTAKKEGDDVIISGFNGEFDTACLLLSGEIDSYDAGINIPCNEIISSLSAFANGEFGIETGDNNQFMLTNWKGELSNSIEYCVNSKENRSYNISIYTAEMSDYEISVDIDGEKYDRTIKRGYQRHKSKIMENYNLNQGTHCIKLTIKPSEGKWANFYGIEFE</sequence>
<keyword evidence="5" id="KW-0378">Hydrolase</keyword>
<protein>
    <recommendedName>
        <fullName evidence="3">alpha-L-fucosidase</fullName>
        <ecNumber evidence="3">3.2.1.51</ecNumber>
    </recommendedName>
</protein>
<evidence type="ECO:0000259" key="7">
    <source>
        <dbReference type="Pfam" id="PF01120"/>
    </source>
</evidence>
<dbReference type="Proteomes" id="UP000533637">
    <property type="component" value="Unassembled WGS sequence"/>
</dbReference>
<reference evidence="8 9" key="1">
    <citation type="submission" date="2020-08" db="EMBL/GenBank/DDBJ databases">
        <title>Genomic Encyclopedia of Type Strains, Phase IV (KMG-IV): sequencing the most valuable type-strain genomes for metagenomic binning, comparative biology and taxonomic classification.</title>
        <authorList>
            <person name="Goeker M."/>
        </authorList>
    </citation>
    <scope>NUCLEOTIDE SEQUENCE [LARGE SCALE GENOMIC DNA]</scope>
    <source>
        <strain evidence="8 9">DSM 102983</strain>
    </source>
</reference>
<keyword evidence="9" id="KW-1185">Reference proteome</keyword>
<evidence type="ECO:0000256" key="1">
    <source>
        <dbReference type="ARBA" id="ARBA00004071"/>
    </source>
</evidence>
<evidence type="ECO:0000256" key="6">
    <source>
        <dbReference type="ARBA" id="ARBA00023295"/>
    </source>
</evidence>
<feature type="domain" description="Glycoside hydrolase family 29 N-terminal" evidence="7">
    <location>
        <begin position="37"/>
        <end position="358"/>
    </location>
</feature>
<keyword evidence="4" id="KW-0732">Signal</keyword>
<evidence type="ECO:0000256" key="3">
    <source>
        <dbReference type="ARBA" id="ARBA00012662"/>
    </source>
</evidence>
<gene>
    <name evidence="8" type="ORF">GGQ57_003690</name>
</gene>
<dbReference type="InterPro" id="IPR017853">
    <property type="entry name" value="GH"/>
</dbReference>
<dbReference type="Pfam" id="PF01120">
    <property type="entry name" value="Alpha_L_fucos"/>
    <property type="match status" value="1"/>
</dbReference>
<evidence type="ECO:0000256" key="4">
    <source>
        <dbReference type="ARBA" id="ARBA00022729"/>
    </source>
</evidence>
<dbReference type="EC" id="3.2.1.51" evidence="3"/>
<dbReference type="InterPro" id="IPR016286">
    <property type="entry name" value="FUC_metazoa-typ"/>
</dbReference>
<proteinExistence type="inferred from homology"/>
<comment type="caution">
    <text evidence="8">The sequence shown here is derived from an EMBL/GenBank/DDBJ whole genome shotgun (WGS) entry which is preliminary data.</text>
</comment>
<dbReference type="PANTHER" id="PTHR10030">
    <property type="entry name" value="ALPHA-L-FUCOSIDASE"/>
    <property type="match status" value="1"/>
</dbReference>
<comment type="similarity">
    <text evidence="2">Belongs to the glycosyl hydrolase 29 family.</text>
</comment>
<dbReference type="Gene3D" id="3.20.20.80">
    <property type="entry name" value="Glycosidases"/>
    <property type="match status" value="1"/>
</dbReference>
<evidence type="ECO:0000313" key="9">
    <source>
        <dbReference type="Proteomes" id="UP000533637"/>
    </source>
</evidence>
<evidence type="ECO:0000256" key="2">
    <source>
        <dbReference type="ARBA" id="ARBA00007951"/>
    </source>
</evidence>
<dbReference type="SUPFAM" id="SSF51445">
    <property type="entry name" value="(Trans)glycosidases"/>
    <property type="match status" value="1"/>
</dbReference>
<dbReference type="SMART" id="SM00812">
    <property type="entry name" value="Alpha_L_fucos"/>
    <property type="match status" value="1"/>
</dbReference>
<dbReference type="EMBL" id="JACHOC010000007">
    <property type="protein sequence ID" value="MBB4623774.1"/>
    <property type="molecule type" value="Genomic_DNA"/>
</dbReference>
<organism evidence="8 9">
    <name type="scientific">Parabacteroides faecis</name>
    <dbReference type="NCBI Taxonomy" id="1217282"/>
    <lineage>
        <taxon>Bacteria</taxon>
        <taxon>Pseudomonadati</taxon>
        <taxon>Bacteroidota</taxon>
        <taxon>Bacteroidia</taxon>
        <taxon>Bacteroidales</taxon>
        <taxon>Tannerellaceae</taxon>
        <taxon>Parabacteroides</taxon>
    </lineage>
</organism>
<dbReference type="PROSITE" id="PS51257">
    <property type="entry name" value="PROKAR_LIPOPROTEIN"/>
    <property type="match status" value="1"/>
</dbReference>
<dbReference type="InterPro" id="IPR000933">
    <property type="entry name" value="Glyco_hydro_29"/>
</dbReference>
<comment type="function">
    <text evidence="1">Alpha-L-fucosidase is responsible for hydrolyzing the alpha-1,6-linked fucose joined to the reducing-end N-acetylglucosamine of the carbohydrate moieties of glycoproteins.</text>
</comment>
<dbReference type="PRINTS" id="PR00741">
    <property type="entry name" value="GLHYDRLASE29"/>
</dbReference>
<dbReference type="InterPro" id="IPR057739">
    <property type="entry name" value="Glyco_hydro_29_N"/>
</dbReference>